<sequence>MRLFFFSLPSILTAALAAEYAIDPECELALGPGVRDGIISGMKEAVELAENALEVLNQHESDVYVQNLIRYLYGIQDRDQIMDRVKGKKPQTHLSATPSALSTNDEAWFNGAERSSNDVGLYCSNTRLIPHPTKPALRMNKHNRPITVRAKQVEALFKCHNHDAVLEVGTNQRYTKALTMGSYTIDLEAFKAAPGAPPLNEFKVGTGHPANIDICSVFIRQAALEGWPLINEERIARIRSETFINGMTDIQRPVDGIKTFGVTMFHELTHANIGGFFTDADDIMEGEDPKCFNWISCTRLSTLPGGRTNSDTAAILVMLLKAWRLGYYVDQDGFAHPRI</sequence>
<protein>
    <recommendedName>
        <fullName evidence="4">Lysine-specific metallo-endopeptidase domain-containing protein</fullName>
    </recommendedName>
</protein>
<reference evidence="2" key="1">
    <citation type="journal article" date="2021" name="Nat. Commun.">
        <title>Genetic determinants of endophytism in the Arabidopsis root mycobiome.</title>
        <authorList>
            <person name="Mesny F."/>
            <person name="Miyauchi S."/>
            <person name="Thiergart T."/>
            <person name="Pickel B."/>
            <person name="Atanasova L."/>
            <person name="Karlsson M."/>
            <person name="Huettel B."/>
            <person name="Barry K.W."/>
            <person name="Haridas S."/>
            <person name="Chen C."/>
            <person name="Bauer D."/>
            <person name="Andreopoulos W."/>
            <person name="Pangilinan J."/>
            <person name="LaButti K."/>
            <person name="Riley R."/>
            <person name="Lipzen A."/>
            <person name="Clum A."/>
            <person name="Drula E."/>
            <person name="Henrissat B."/>
            <person name="Kohler A."/>
            <person name="Grigoriev I.V."/>
            <person name="Martin F.M."/>
            <person name="Hacquard S."/>
        </authorList>
    </citation>
    <scope>NUCLEOTIDE SEQUENCE</scope>
    <source>
        <strain evidence="2">MPI-CAGE-CH-0230</strain>
    </source>
</reference>
<dbReference type="Proteomes" id="UP000756346">
    <property type="component" value="Unassembled WGS sequence"/>
</dbReference>
<evidence type="ECO:0000313" key="2">
    <source>
        <dbReference type="EMBL" id="KAH7029900.1"/>
    </source>
</evidence>
<dbReference type="GeneID" id="70188495"/>
<feature type="chain" id="PRO_5040212563" description="Lysine-specific metallo-endopeptidase domain-containing protein" evidence="1">
    <location>
        <begin position="18"/>
        <end position="339"/>
    </location>
</feature>
<organism evidence="2 3">
    <name type="scientific">Microdochium trichocladiopsis</name>
    <dbReference type="NCBI Taxonomy" id="1682393"/>
    <lineage>
        <taxon>Eukaryota</taxon>
        <taxon>Fungi</taxon>
        <taxon>Dikarya</taxon>
        <taxon>Ascomycota</taxon>
        <taxon>Pezizomycotina</taxon>
        <taxon>Sordariomycetes</taxon>
        <taxon>Xylariomycetidae</taxon>
        <taxon>Xylariales</taxon>
        <taxon>Microdochiaceae</taxon>
        <taxon>Microdochium</taxon>
    </lineage>
</organism>
<dbReference type="OrthoDB" id="4695420at2759"/>
<keyword evidence="3" id="KW-1185">Reference proteome</keyword>
<comment type="caution">
    <text evidence="2">The sequence shown here is derived from an EMBL/GenBank/DDBJ whole genome shotgun (WGS) entry which is preliminary data.</text>
</comment>
<gene>
    <name evidence="2" type="ORF">B0I36DRAFT_364370</name>
</gene>
<accession>A0A9P8Y5W6</accession>
<proteinExistence type="predicted"/>
<dbReference type="EMBL" id="JAGTJQ010000006">
    <property type="protein sequence ID" value="KAH7029900.1"/>
    <property type="molecule type" value="Genomic_DNA"/>
</dbReference>
<evidence type="ECO:0000256" key="1">
    <source>
        <dbReference type="SAM" id="SignalP"/>
    </source>
</evidence>
<dbReference type="RefSeq" id="XP_046012188.1">
    <property type="nucleotide sequence ID" value="XM_046158949.1"/>
</dbReference>
<keyword evidence="1" id="KW-0732">Signal</keyword>
<evidence type="ECO:0008006" key="4">
    <source>
        <dbReference type="Google" id="ProtNLM"/>
    </source>
</evidence>
<feature type="signal peptide" evidence="1">
    <location>
        <begin position="1"/>
        <end position="17"/>
    </location>
</feature>
<dbReference type="AlphaFoldDB" id="A0A9P8Y5W6"/>
<name>A0A9P8Y5W6_9PEZI</name>
<evidence type="ECO:0000313" key="3">
    <source>
        <dbReference type="Proteomes" id="UP000756346"/>
    </source>
</evidence>